<evidence type="ECO:0000313" key="2">
    <source>
        <dbReference type="Proteomes" id="UP001314229"/>
    </source>
</evidence>
<gene>
    <name evidence="1" type="ORF">FSCOSCO3_A029339</name>
</gene>
<keyword evidence="2" id="KW-1185">Reference proteome</keyword>
<sequence>MLNHSKSNQRPEVLDQERFWIPKITRDYNWDWKVFQLGKLLALDITNRQRCQTHYRGSISLLHLINELHRTRITDSDSRLHSFSASFTSHPSEQMAAQTPFVSDAKVLELGKPSRHCKSSQGLSVSQSIRNYWTTSSWITVAVDLSL</sequence>
<dbReference type="Proteomes" id="UP001314229">
    <property type="component" value="Unassembled WGS sequence"/>
</dbReference>
<proteinExistence type="predicted"/>
<accession>A0AAV1P0V7</accession>
<dbReference type="EMBL" id="CAWUFR010000082">
    <property type="protein sequence ID" value="CAK6965348.1"/>
    <property type="molecule type" value="Genomic_DNA"/>
</dbReference>
<comment type="caution">
    <text evidence="1">The sequence shown here is derived from an EMBL/GenBank/DDBJ whole genome shotgun (WGS) entry which is preliminary data.</text>
</comment>
<name>A0AAV1P0V7_SCOSC</name>
<organism evidence="1 2">
    <name type="scientific">Scomber scombrus</name>
    <name type="common">Atlantic mackerel</name>
    <name type="synonym">Scomber vernalis</name>
    <dbReference type="NCBI Taxonomy" id="13677"/>
    <lineage>
        <taxon>Eukaryota</taxon>
        <taxon>Metazoa</taxon>
        <taxon>Chordata</taxon>
        <taxon>Craniata</taxon>
        <taxon>Vertebrata</taxon>
        <taxon>Euteleostomi</taxon>
        <taxon>Actinopterygii</taxon>
        <taxon>Neopterygii</taxon>
        <taxon>Teleostei</taxon>
        <taxon>Neoteleostei</taxon>
        <taxon>Acanthomorphata</taxon>
        <taxon>Pelagiaria</taxon>
        <taxon>Scombriformes</taxon>
        <taxon>Scombridae</taxon>
        <taxon>Scomber</taxon>
    </lineage>
</organism>
<protein>
    <submittedName>
        <fullName evidence="1">Uncharacterized protein</fullName>
    </submittedName>
</protein>
<evidence type="ECO:0000313" key="1">
    <source>
        <dbReference type="EMBL" id="CAK6965348.1"/>
    </source>
</evidence>
<dbReference type="AlphaFoldDB" id="A0AAV1P0V7"/>
<reference evidence="1 2" key="1">
    <citation type="submission" date="2024-01" db="EMBL/GenBank/DDBJ databases">
        <authorList>
            <person name="Alioto T."/>
            <person name="Alioto T."/>
            <person name="Gomez Garrido J."/>
        </authorList>
    </citation>
    <scope>NUCLEOTIDE SEQUENCE [LARGE SCALE GENOMIC DNA]</scope>
</reference>